<gene>
    <name evidence="6" type="ORF">MIND_01426700</name>
</gene>
<evidence type="ECO:0000313" key="7">
    <source>
        <dbReference type="Proteomes" id="UP000636479"/>
    </source>
</evidence>
<reference evidence="6" key="1">
    <citation type="submission" date="2020-05" db="EMBL/GenBank/DDBJ databases">
        <title>Mycena genomes resolve the evolution of fungal bioluminescence.</title>
        <authorList>
            <person name="Tsai I.J."/>
        </authorList>
    </citation>
    <scope>NUCLEOTIDE SEQUENCE</scope>
    <source>
        <strain evidence="6">171206Taipei</strain>
    </source>
</reference>
<keyword evidence="3" id="KW-0862">Zinc</keyword>
<dbReference type="EMBL" id="JACAZF010000020">
    <property type="protein sequence ID" value="KAF7288601.1"/>
    <property type="molecule type" value="Genomic_DNA"/>
</dbReference>
<dbReference type="GO" id="GO:0008270">
    <property type="term" value="F:zinc ion binding"/>
    <property type="evidence" value="ECO:0007669"/>
    <property type="project" value="UniProtKB-KW"/>
</dbReference>
<dbReference type="RefSeq" id="XP_037212920.1">
    <property type="nucleotide sequence ID" value="XM_037370649.1"/>
</dbReference>
<proteinExistence type="predicted"/>
<dbReference type="GeneID" id="59353165"/>
<protein>
    <submittedName>
        <fullName evidence="6">MYND-type domain-containing protein</fullName>
    </submittedName>
</protein>
<evidence type="ECO:0000259" key="5">
    <source>
        <dbReference type="PROSITE" id="PS50865"/>
    </source>
</evidence>
<evidence type="ECO:0000256" key="4">
    <source>
        <dbReference type="PROSITE-ProRule" id="PRU00134"/>
    </source>
</evidence>
<sequence length="656" mass="72324">MHPLLNLANIDTLPPQPRERAKAAASGARDAVNYFFPLLQRMPGEAARPLVSVYYAALDPAPISQLERRLRTGRDSDLDAVADHVGLIDRVYQSLLILVLQKVVVPGCFIDLWARIFPWDNAIHAFLRDRDLLTPEGAKQVYGNIAALMTVIWQHSEDDFRGKLHSDSPGLGLLVGGVWKALVEAKYLEGLHNSGFHLTRDFGRNLWGSTERMHELVRGVGNRYSTLGVLLREHIKLAIPSATSQVDDMAMRITYGATELLTIGASSPETTVEFTRAVLEAGIVPVIVAAAFALGNREGGLARESQWNIFNFLRVAFVTKDAARWISEALDANFFPALFLFTGRRRETGSAVKFEEETLRALLDDILPGFTLHFSVLMQLRFSLDAVQQQLDARNFFKDAESLDAWHAFTELVTERTRLAEAFKATLDVDLLRACNNATCKKKGQTGDLKRCARCQTAIYCSKECQAADWKKRHKLECGKPPATSSLTAAQLAQYRAHDTAFLQTLILSDLVSASSRAILAPGLLREYHHDAEGPVYLLLDYTAKHGRCTVSIARTSPEAANGAPSANVQTIFARMHAGPGVPDRNGRWWKLTMAAAKFALGVEAKRVAGLIPAAAVEVDYAEWADEMKVDRGMGAEMQRLVGVVGALSFSQVRCA</sequence>
<dbReference type="Gene3D" id="6.10.140.2220">
    <property type="match status" value="1"/>
</dbReference>
<feature type="domain" description="MYND-type" evidence="5">
    <location>
        <begin position="437"/>
        <end position="478"/>
    </location>
</feature>
<dbReference type="PROSITE" id="PS50865">
    <property type="entry name" value="ZF_MYND_2"/>
    <property type="match status" value="1"/>
</dbReference>
<name>A0A8H6VQS6_9AGAR</name>
<keyword evidence="2 4" id="KW-0863">Zinc-finger</keyword>
<evidence type="ECO:0000256" key="2">
    <source>
        <dbReference type="ARBA" id="ARBA00022771"/>
    </source>
</evidence>
<evidence type="ECO:0000256" key="3">
    <source>
        <dbReference type="ARBA" id="ARBA00022833"/>
    </source>
</evidence>
<dbReference type="SUPFAM" id="SSF144232">
    <property type="entry name" value="HIT/MYND zinc finger-like"/>
    <property type="match status" value="1"/>
</dbReference>
<dbReference type="Pfam" id="PF01753">
    <property type="entry name" value="zf-MYND"/>
    <property type="match status" value="1"/>
</dbReference>
<keyword evidence="7" id="KW-1185">Reference proteome</keyword>
<dbReference type="InterPro" id="IPR002893">
    <property type="entry name" value="Znf_MYND"/>
</dbReference>
<accession>A0A8H6VQS6</accession>
<comment type="caution">
    <text evidence="6">The sequence shown here is derived from an EMBL/GenBank/DDBJ whole genome shotgun (WGS) entry which is preliminary data.</text>
</comment>
<evidence type="ECO:0000313" key="6">
    <source>
        <dbReference type="EMBL" id="KAF7288601.1"/>
    </source>
</evidence>
<organism evidence="6 7">
    <name type="scientific">Mycena indigotica</name>
    <dbReference type="NCBI Taxonomy" id="2126181"/>
    <lineage>
        <taxon>Eukaryota</taxon>
        <taxon>Fungi</taxon>
        <taxon>Dikarya</taxon>
        <taxon>Basidiomycota</taxon>
        <taxon>Agaricomycotina</taxon>
        <taxon>Agaricomycetes</taxon>
        <taxon>Agaricomycetidae</taxon>
        <taxon>Agaricales</taxon>
        <taxon>Marasmiineae</taxon>
        <taxon>Mycenaceae</taxon>
        <taxon>Mycena</taxon>
    </lineage>
</organism>
<evidence type="ECO:0000256" key="1">
    <source>
        <dbReference type="ARBA" id="ARBA00022723"/>
    </source>
</evidence>
<dbReference type="AlphaFoldDB" id="A0A8H6VQS6"/>
<keyword evidence="1" id="KW-0479">Metal-binding</keyword>
<dbReference type="OrthoDB" id="2902722at2759"/>
<dbReference type="Proteomes" id="UP000636479">
    <property type="component" value="Unassembled WGS sequence"/>
</dbReference>